<reference evidence="4" key="2">
    <citation type="submission" date="2020-09" db="EMBL/GenBank/DDBJ databases">
        <authorList>
            <person name="Sun Q."/>
            <person name="Kim S."/>
        </authorList>
    </citation>
    <scope>NUCLEOTIDE SEQUENCE</scope>
    <source>
        <strain evidence="4">KCTC 42590</strain>
    </source>
</reference>
<organism evidence="4 5">
    <name type="scientific">Kordiimonas sediminis</name>
    <dbReference type="NCBI Taxonomy" id="1735581"/>
    <lineage>
        <taxon>Bacteria</taxon>
        <taxon>Pseudomonadati</taxon>
        <taxon>Pseudomonadota</taxon>
        <taxon>Alphaproteobacteria</taxon>
        <taxon>Kordiimonadales</taxon>
        <taxon>Kordiimonadaceae</taxon>
        <taxon>Kordiimonas</taxon>
    </lineage>
</organism>
<dbReference type="AlphaFoldDB" id="A0A919AKF7"/>
<dbReference type="Proteomes" id="UP000630923">
    <property type="component" value="Unassembled WGS sequence"/>
</dbReference>
<reference evidence="4" key="1">
    <citation type="journal article" date="2014" name="Int. J. Syst. Evol. Microbiol.">
        <title>Complete genome sequence of Corynebacterium casei LMG S-19264T (=DSM 44701T), isolated from a smear-ripened cheese.</title>
        <authorList>
            <consortium name="US DOE Joint Genome Institute (JGI-PGF)"/>
            <person name="Walter F."/>
            <person name="Albersmeier A."/>
            <person name="Kalinowski J."/>
            <person name="Ruckert C."/>
        </authorList>
    </citation>
    <scope>NUCLEOTIDE SEQUENCE</scope>
    <source>
        <strain evidence="4">KCTC 42590</strain>
    </source>
</reference>
<protein>
    <submittedName>
        <fullName evidence="4">2-methylcitrate dehydratase</fullName>
    </submittedName>
</protein>
<dbReference type="Pfam" id="PF19305">
    <property type="entry name" value="MmgE_PrpD_C"/>
    <property type="match status" value="1"/>
</dbReference>
<sequence length="465" mass="49556">MTDPKTNPLHLYANWAANVPADWSELAISRARDAVIDTLAVTIPGAQETVSQKVGTLAVNWGGSACSIIGRTEKTSPPMAAMANGTAAHALDFDDNFDPAKAHASAVLVPALLALAEDRDKDGTAFLDAYIVGLQILGRVGQGLNPFHRSRGWHATATIGTVGTAAGCARLLGLDAEKTAHAISLSTSFAGGFMSQFGTMTKPLHAGIAAAGAVQAALFAEAGITAGDHTLEGKNGMGTLMVGPDVDDLRAIMKDKDEYGQKVDFPKGDVADPLMIEKYGLKVKRFPNCGSVHRALDGLLQLREKHGFSADSVTRVFVRAPAAHLRNLMYDRPTTSAEAKFSLEYGLAVGLLYGDATLADYEESAISRPEVQALLPLIEKEYVEKLESDFFTQVYVTLKSGEELFTEVNMPVGSSASPLSHDQLMAKFDACADGHLDAVKQEAIKEQLNQMNDSVAIKHLMSQLS</sequence>
<accession>A0A919AKF7</accession>
<evidence type="ECO:0000313" key="4">
    <source>
        <dbReference type="EMBL" id="GHF11851.1"/>
    </source>
</evidence>
<evidence type="ECO:0000256" key="1">
    <source>
        <dbReference type="ARBA" id="ARBA00006174"/>
    </source>
</evidence>
<feature type="domain" description="MmgE/PrpD C-terminal" evidence="3">
    <location>
        <begin position="286"/>
        <end position="447"/>
    </location>
</feature>
<comment type="caution">
    <text evidence="4">The sequence shown here is derived from an EMBL/GenBank/DDBJ whole genome shotgun (WGS) entry which is preliminary data.</text>
</comment>
<dbReference type="Gene3D" id="1.10.4100.10">
    <property type="entry name" value="2-methylcitrate dehydratase PrpD"/>
    <property type="match status" value="1"/>
</dbReference>
<dbReference type="GO" id="GO:0016829">
    <property type="term" value="F:lyase activity"/>
    <property type="evidence" value="ECO:0007669"/>
    <property type="project" value="InterPro"/>
</dbReference>
<proteinExistence type="inferred from homology"/>
<dbReference type="SUPFAM" id="SSF103378">
    <property type="entry name" value="2-methylcitrate dehydratase PrpD"/>
    <property type="match status" value="1"/>
</dbReference>
<dbReference type="InterPro" id="IPR042188">
    <property type="entry name" value="MmgE/PrpD_sf_2"/>
</dbReference>
<dbReference type="InterPro" id="IPR045337">
    <property type="entry name" value="MmgE_PrpD_C"/>
</dbReference>
<dbReference type="InterPro" id="IPR005656">
    <property type="entry name" value="MmgE_PrpD"/>
</dbReference>
<evidence type="ECO:0000259" key="2">
    <source>
        <dbReference type="Pfam" id="PF03972"/>
    </source>
</evidence>
<dbReference type="EMBL" id="BNCI01000001">
    <property type="protein sequence ID" value="GHF11851.1"/>
    <property type="molecule type" value="Genomic_DNA"/>
</dbReference>
<dbReference type="Pfam" id="PF03972">
    <property type="entry name" value="MmgE_PrpD_N"/>
    <property type="match status" value="1"/>
</dbReference>
<dbReference type="PANTHER" id="PTHR16943">
    <property type="entry name" value="2-METHYLCITRATE DEHYDRATASE-RELATED"/>
    <property type="match status" value="1"/>
</dbReference>
<comment type="similarity">
    <text evidence="1">Belongs to the PrpD family.</text>
</comment>
<dbReference type="InterPro" id="IPR045336">
    <property type="entry name" value="MmgE_PrpD_N"/>
</dbReference>
<dbReference type="PANTHER" id="PTHR16943:SF8">
    <property type="entry name" value="2-METHYLCITRATE DEHYDRATASE"/>
    <property type="match status" value="1"/>
</dbReference>
<evidence type="ECO:0000313" key="5">
    <source>
        <dbReference type="Proteomes" id="UP000630923"/>
    </source>
</evidence>
<keyword evidence="5" id="KW-1185">Reference proteome</keyword>
<feature type="domain" description="MmgE/PrpD N-terminal" evidence="2">
    <location>
        <begin position="13"/>
        <end position="244"/>
    </location>
</feature>
<evidence type="ECO:0000259" key="3">
    <source>
        <dbReference type="Pfam" id="PF19305"/>
    </source>
</evidence>
<dbReference type="InterPro" id="IPR036148">
    <property type="entry name" value="MmgE/PrpD_sf"/>
</dbReference>
<gene>
    <name evidence="4" type="ORF">GCM10017044_02130</name>
</gene>
<dbReference type="RefSeq" id="WP_191249712.1">
    <property type="nucleotide sequence ID" value="NZ_BNCI01000001.1"/>
</dbReference>
<dbReference type="InterPro" id="IPR042183">
    <property type="entry name" value="MmgE/PrpD_sf_1"/>
</dbReference>
<name>A0A919AKF7_9PROT</name>
<dbReference type="Gene3D" id="3.30.1330.120">
    <property type="entry name" value="2-methylcitrate dehydratase PrpD"/>
    <property type="match status" value="1"/>
</dbReference>